<dbReference type="PROSITE" id="PS51725">
    <property type="entry name" value="ABM"/>
    <property type="match status" value="1"/>
</dbReference>
<keyword evidence="2" id="KW-0503">Monooxygenase</keyword>
<dbReference type="EMBL" id="CP147846">
    <property type="protein sequence ID" value="WXG68928.1"/>
    <property type="molecule type" value="Genomic_DNA"/>
</dbReference>
<protein>
    <submittedName>
        <fullName evidence="2">Quinol monooxygenase</fullName>
        <ecNumber evidence="2">1.-.-.-</ecNumber>
    </submittedName>
</protein>
<dbReference type="EC" id="1.-.-.-" evidence="2"/>
<reference evidence="2 3" key="1">
    <citation type="submission" date="2024-03" db="EMBL/GenBank/DDBJ databases">
        <title>Natural products discovery in diverse microorganisms through a two-stage MS feature dereplication strategy.</title>
        <authorList>
            <person name="Zhang R."/>
        </authorList>
    </citation>
    <scope>NUCLEOTIDE SEQUENCE [LARGE SCALE GENOMIC DNA]</scope>
    <source>
        <strain evidence="2 3">18930</strain>
    </source>
</reference>
<proteinExistence type="predicted"/>
<keyword evidence="3" id="KW-1185">Reference proteome</keyword>
<gene>
    <name evidence="2" type="ORF">WDS16_27790</name>
</gene>
<dbReference type="PANTHER" id="PTHR33336:SF3">
    <property type="entry name" value="ABM DOMAIN-CONTAINING PROTEIN"/>
    <property type="match status" value="1"/>
</dbReference>
<evidence type="ECO:0000313" key="2">
    <source>
        <dbReference type="EMBL" id="WXG68928.1"/>
    </source>
</evidence>
<keyword evidence="2" id="KW-0560">Oxidoreductase</keyword>
<dbReference type="Pfam" id="PF03992">
    <property type="entry name" value="ABM"/>
    <property type="match status" value="1"/>
</dbReference>
<dbReference type="GO" id="GO:0004497">
    <property type="term" value="F:monooxygenase activity"/>
    <property type="evidence" value="ECO:0007669"/>
    <property type="project" value="UniProtKB-KW"/>
</dbReference>
<dbReference type="RefSeq" id="WP_338889445.1">
    <property type="nucleotide sequence ID" value="NZ_CP147846.1"/>
</dbReference>
<accession>A0ABZ2PIE7</accession>
<dbReference type="InterPro" id="IPR007138">
    <property type="entry name" value="ABM_dom"/>
</dbReference>
<evidence type="ECO:0000313" key="3">
    <source>
        <dbReference type="Proteomes" id="UP001432000"/>
    </source>
</evidence>
<dbReference type="PANTHER" id="PTHR33336">
    <property type="entry name" value="QUINOL MONOOXYGENASE YGIN-RELATED"/>
    <property type="match status" value="1"/>
</dbReference>
<dbReference type="Proteomes" id="UP001432000">
    <property type="component" value="Chromosome"/>
</dbReference>
<dbReference type="Gene3D" id="3.30.70.100">
    <property type="match status" value="1"/>
</dbReference>
<dbReference type="SUPFAM" id="SSF54909">
    <property type="entry name" value="Dimeric alpha+beta barrel"/>
    <property type="match status" value="1"/>
</dbReference>
<dbReference type="InterPro" id="IPR050744">
    <property type="entry name" value="AI-2_Isomerase_LsrG"/>
</dbReference>
<name>A0ABZ2PIE7_9NOCA</name>
<dbReference type="InterPro" id="IPR011008">
    <property type="entry name" value="Dimeric_a/b-barrel"/>
</dbReference>
<sequence>MIFIVVKFDVQEQHARQWLDKTAKFTAATRAEPGNLWFEWSVSADNPLRYVLVEAFADSQAGTEHVQSEHFRAGLDAMRPMLSATPKIVHTIVDQQDWSEMGELEIVG</sequence>
<feature type="domain" description="ABM" evidence="1">
    <location>
        <begin position="2"/>
        <end position="90"/>
    </location>
</feature>
<evidence type="ECO:0000259" key="1">
    <source>
        <dbReference type="PROSITE" id="PS51725"/>
    </source>
</evidence>
<organism evidence="2 3">
    <name type="scientific">Rhodococcus sovatensis</name>
    <dbReference type="NCBI Taxonomy" id="1805840"/>
    <lineage>
        <taxon>Bacteria</taxon>
        <taxon>Bacillati</taxon>
        <taxon>Actinomycetota</taxon>
        <taxon>Actinomycetes</taxon>
        <taxon>Mycobacteriales</taxon>
        <taxon>Nocardiaceae</taxon>
        <taxon>Rhodococcus</taxon>
    </lineage>
</organism>